<feature type="region of interest" description="Disordered" evidence="2">
    <location>
        <begin position="161"/>
        <end position="267"/>
    </location>
</feature>
<gene>
    <name evidence="4" type="primary">LOC115738992</name>
</gene>
<dbReference type="Gene3D" id="3.30.70.100">
    <property type="match status" value="1"/>
</dbReference>
<dbReference type="Proteomes" id="UP000827889">
    <property type="component" value="Chromosome 2"/>
</dbReference>
<protein>
    <submittedName>
        <fullName evidence="4">Bromodomain adjacent to zinc finger domain protein 2A-like</fullName>
    </submittedName>
</protein>
<organism evidence="3 4">
    <name type="scientific">Rhodamnia argentea</name>
    <dbReference type="NCBI Taxonomy" id="178133"/>
    <lineage>
        <taxon>Eukaryota</taxon>
        <taxon>Viridiplantae</taxon>
        <taxon>Streptophyta</taxon>
        <taxon>Embryophyta</taxon>
        <taxon>Tracheophyta</taxon>
        <taxon>Spermatophyta</taxon>
        <taxon>Magnoliopsida</taxon>
        <taxon>eudicotyledons</taxon>
        <taxon>Gunneridae</taxon>
        <taxon>Pentapetalae</taxon>
        <taxon>rosids</taxon>
        <taxon>malvids</taxon>
        <taxon>Myrtales</taxon>
        <taxon>Myrtaceae</taxon>
        <taxon>Myrtoideae</taxon>
        <taxon>Myrteae</taxon>
        <taxon>Australasian group</taxon>
        <taxon>Rhodamnia</taxon>
    </lineage>
</organism>
<accession>A0A8B8NZI1</accession>
<proteinExistence type="predicted"/>
<evidence type="ECO:0000313" key="4">
    <source>
        <dbReference type="RefSeq" id="XP_030527699.2"/>
    </source>
</evidence>
<keyword evidence="3" id="KW-1185">Reference proteome</keyword>
<dbReference type="GeneID" id="115738992"/>
<reference evidence="3" key="1">
    <citation type="submission" date="2025-05" db="UniProtKB">
        <authorList>
            <consortium name="RefSeq"/>
        </authorList>
    </citation>
    <scope>NUCLEOTIDE SEQUENCE [LARGE SCALE GENOMIC DNA]</scope>
</reference>
<evidence type="ECO:0000256" key="1">
    <source>
        <dbReference type="ARBA" id="ARBA00022723"/>
    </source>
</evidence>
<dbReference type="PANTHER" id="PTHR45811">
    <property type="entry name" value="COPPER TRANSPORT PROTEIN FAMILY-RELATED"/>
    <property type="match status" value="1"/>
</dbReference>
<evidence type="ECO:0000256" key="2">
    <source>
        <dbReference type="SAM" id="MobiDB-lite"/>
    </source>
</evidence>
<dbReference type="PANTHER" id="PTHR45811:SF50">
    <property type="entry name" value="HEAVY METAL-ASSOCIATED ISOPRENYLATED PLANT PROTEIN 12-RELATED"/>
    <property type="match status" value="1"/>
</dbReference>
<dbReference type="RefSeq" id="XP_030527699.2">
    <property type="nucleotide sequence ID" value="XM_030671839.2"/>
</dbReference>
<name>A0A8B8NZI1_9MYRT</name>
<reference evidence="4" key="2">
    <citation type="submission" date="2025-08" db="UniProtKB">
        <authorList>
            <consortium name="RefSeq"/>
        </authorList>
    </citation>
    <scope>IDENTIFICATION</scope>
    <source>
        <tissue evidence="4">Leaf</tissue>
    </source>
</reference>
<dbReference type="KEGG" id="rarg:115738992"/>
<dbReference type="InterPro" id="IPR051863">
    <property type="entry name" value="HIPP"/>
</dbReference>
<dbReference type="AlphaFoldDB" id="A0A8B8NZI1"/>
<feature type="compositionally biased region" description="Basic and acidic residues" evidence="2">
    <location>
        <begin position="165"/>
        <end position="174"/>
    </location>
</feature>
<sequence>MVIIDPSSPVSTDSDTVSGGKIGFCLFFPRKVFARPSSAASTDSDTKSGGKRLLLELKLKVKSRPYDKIKRKAMRVLSLSHLGIDTARFDGKEETLTLVGHINTVEVLFELRKICAIDILSVAILAARNDTVPTTERITELILMEDTDLETKRSGIRICEEEQEQSEKQQEDHPPPGQADSRISREEESPLSHPPPPPPPSLPLASEVRPSSSAVSHPSHEMSDQLQAAPDQVPELSSPFAPSSSHIFRTESPAEMPAQSSISGGACLPKDMKLMEEEGLGRHDQLYDSAVHHLPFRHQWHW</sequence>
<feature type="compositionally biased region" description="Pro residues" evidence="2">
    <location>
        <begin position="192"/>
        <end position="202"/>
    </location>
</feature>
<evidence type="ECO:0000313" key="3">
    <source>
        <dbReference type="Proteomes" id="UP000827889"/>
    </source>
</evidence>
<keyword evidence="1" id="KW-0479">Metal-binding</keyword>